<evidence type="ECO:0000256" key="3">
    <source>
        <dbReference type="ARBA" id="ARBA00023134"/>
    </source>
</evidence>
<dbReference type="EMBL" id="LOEE01000048">
    <property type="protein sequence ID" value="KXG74641.1"/>
    <property type="molecule type" value="Genomic_DNA"/>
</dbReference>
<dbReference type="GO" id="GO:0005525">
    <property type="term" value="F:GTP binding"/>
    <property type="evidence" value="ECO:0007669"/>
    <property type="project" value="UniProtKB-UniRule"/>
</dbReference>
<protein>
    <submittedName>
        <fullName evidence="7">Nucleotide-binding protein YvcJ</fullName>
    </submittedName>
</protein>
<name>A0A140L266_9FIRM</name>
<feature type="domain" description="RapZ C-terminal" evidence="6">
    <location>
        <begin position="174"/>
        <end position="291"/>
    </location>
</feature>
<reference evidence="7 8" key="1">
    <citation type="submission" date="2015-12" db="EMBL/GenBank/DDBJ databases">
        <title>Draft genome sequence of the thermoanaerobe Thermotalea metallivorans, an isolate from the runoff channel of the Great Artesian Basin, Australia.</title>
        <authorList>
            <person name="Patel B.K."/>
        </authorList>
    </citation>
    <scope>NUCLEOTIDE SEQUENCE [LARGE SCALE GENOMIC DNA]</scope>
    <source>
        <strain evidence="7 8">B2-1</strain>
    </source>
</reference>
<evidence type="ECO:0000256" key="1">
    <source>
        <dbReference type="ARBA" id="ARBA00022741"/>
    </source>
</evidence>
<evidence type="ECO:0000259" key="5">
    <source>
        <dbReference type="Pfam" id="PF03668"/>
    </source>
</evidence>
<gene>
    <name evidence="7" type="primary">yvcJ</name>
    <name evidence="7" type="ORF">AN619_22280</name>
</gene>
<organism evidence="7 8">
    <name type="scientific">Thermotalea metallivorans</name>
    <dbReference type="NCBI Taxonomy" id="520762"/>
    <lineage>
        <taxon>Bacteria</taxon>
        <taxon>Bacillati</taxon>
        <taxon>Bacillota</taxon>
        <taxon>Clostridia</taxon>
        <taxon>Peptostreptococcales</taxon>
        <taxon>Thermotaleaceae</taxon>
        <taxon>Thermotalea</taxon>
    </lineage>
</organism>
<dbReference type="AlphaFoldDB" id="A0A140L266"/>
<dbReference type="InterPro" id="IPR053931">
    <property type="entry name" value="RapZ_C"/>
</dbReference>
<evidence type="ECO:0000313" key="7">
    <source>
        <dbReference type="EMBL" id="KXG74641.1"/>
    </source>
</evidence>
<dbReference type="Pfam" id="PF03668">
    <property type="entry name" value="RapZ-like_N"/>
    <property type="match status" value="1"/>
</dbReference>
<dbReference type="Gene3D" id="3.40.50.300">
    <property type="entry name" value="P-loop containing nucleotide triphosphate hydrolases"/>
    <property type="match status" value="1"/>
</dbReference>
<evidence type="ECO:0000313" key="8">
    <source>
        <dbReference type="Proteomes" id="UP000070456"/>
    </source>
</evidence>
<sequence length="298" mass="33925">MEKHREGGAAMKFVIITGLSGAGKSQAMKSMEDLGFYCVDNLPPSLIPKFAELCFHAKGDIEKIALVIDIRGGKFFDDLFESLDTIEKMGYAYEILFLEASDEVLIKRFKETRRNHPLSPKGRIIEGIEAERQKLSQLKSRAKHIIDTSNLTSSQLKEEIRKIYVEGLKSENLTISILSFGFKKGIPLDADLVFDVRFLPNPHYIDTLRDFTGDDPEVRKYVMKWPESIVFVEKLKDLLFFLIPYYIKEGKSQLVIAIGCTGGKHRSVTVANILYESLLEKGYRVTINHRDSVKVVRE</sequence>
<dbReference type="InterPro" id="IPR053930">
    <property type="entry name" value="RapZ-like_N"/>
</dbReference>
<feature type="binding site" evidence="4">
    <location>
        <begin position="18"/>
        <end position="25"/>
    </location>
    <ligand>
        <name>ATP</name>
        <dbReference type="ChEBI" id="CHEBI:30616"/>
    </ligand>
</feature>
<dbReference type="STRING" id="520762.AN619_22280"/>
<dbReference type="Pfam" id="PF22740">
    <property type="entry name" value="PapZ_C"/>
    <property type="match status" value="1"/>
</dbReference>
<keyword evidence="8" id="KW-1185">Reference proteome</keyword>
<feature type="binding site" evidence="4">
    <location>
        <begin position="69"/>
        <end position="72"/>
    </location>
    <ligand>
        <name>GTP</name>
        <dbReference type="ChEBI" id="CHEBI:37565"/>
    </ligand>
</feature>
<dbReference type="GO" id="GO:0005524">
    <property type="term" value="F:ATP binding"/>
    <property type="evidence" value="ECO:0007669"/>
    <property type="project" value="UniProtKB-UniRule"/>
</dbReference>
<evidence type="ECO:0000256" key="2">
    <source>
        <dbReference type="ARBA" id="ARBA00022840"/>
    </source>
</evidence>
<dbReference type="InterPro" id="IPR005337">
    <property type="entry name" value="RapZ-like"/>
</dbReference>
<evidence type="ECO:0000256" key="4">
    <source>
        <dbReference type="HAMAP-Rule" id="MF_00636"/>
    </source>
</evidence>
<accession>A0A140L266</accession>
<feature type="domain" description="RapZ-like N-terminal" evidence="5">
    <location>
        <begin position="11"/>
        <end position="164"/>
    </location>
</feature>
<dbReference type="HAMAP" id="MF_00636">
    <property type="entry name" value="RapZ_like"/>
    <property type="match status" value="1"/>
</dbReference>
<proteinExistence type="inferred from homology"/>
<keyword evidence="1 4" id="KW-0547">Nucleotide-binding</keyword>
<dbReference type="InterPro" id="IPR027417">
    <property type="entry name" value="P-loop_NTPase"/>
</dbReference>
<dbReference type="SUPFAM" id="SSF52540">
    <property type="entry name" value="P-loop containing nucleoside triphosphate hydrolases"/>
    <property type="match status" value="1"/>
</dbReference>
<dbReference type="Proteomes" id="UP000070456">
    <property type="component" value="Unassembled WGS sequence"/>
</dbReference>
<comment type="caution">
    <text evidence="7">The sequence shown here is derived from an EMBL/GenBank/DDBJ whole genome shotgun (WGS) entry which is preliminary data.</text>
</comment>
<keyword evidence="2 4" id="KW-0067">ATP-binding</keyword>
<keyword evidence="3 4" id="KW-0342">GTP-binding</keyword>
<dbReference type="NCBIfam" id="NF003828">
    <property type="entry name" value="PRK05416.1"/>
    <property type="match status" value="1"/>
</dbReference>
<dbReference type="PATRIC" id="fig|520762.4.peg.2465"/>
<dbReference type="PANTHER" id="PTHR30448:SF0">
    <property type="entry name" value="RNASE ADAPTER PROTEIN RAPZ"/>
    <property type="match status" value="1"/>
</dbReference>
<evidence type="ECO:0000259" key="6">
    <source>
        <dbReference type="Pfam" id="PF22740"/>
    </source>
</evidence>
<dbReference type="PIRSF" id="PIRSF005052">
    <property type="entry name" value="P-loopkin"/>
    <property type="match status" value="1"/>
</dbReference>
<dbReference type="PANTHER" id="PTHR30448">
    <property type="entry name" value="RNASE ADAPTER PROTEIN RAPZ"/>
    <property type="match status" value="1"/>
</dbReference>